<reference evidence="1 2" key="1">
    <citation type="submission" date="2019-11" db="EMBL/GenBank/DDBJ databases">
        <title>Whole genome sequence of Oryza granulata.</title>
        <authorList>
            <person name="Li W."/>
        </authorList>
    </citation>
    <scope>NUCLEOTIDE SEQUENCE [LARGE SCALE GENOMIC DNA]</scope>
    <source>
        <strain evidence="2">cv. Menghai</strain>
        <tissue evidence="1">Leaf</tissue>
    </source>
</reference>
<name>A0A6G1DXU0_9ORYZ</name>
<evidence type="ECO:0000313" key="2">
    <source>
        <dbReference type="Proteomes" id="UP000479710"/>
    </source>
</evidence>
<dbReference type="EMBL" id="SPHZ02000005">
    <property type="protein sequence ID" value="KAF0917418.1"/>
    <property type="molecule type" value="Genomic_DNA"/>
</dbReference>
<protein>
    <submittedName>
        <fullName evidence="1">Uncharacterized protein</fullName>
    </submittedName>
</protein>
<evidence type="ECO:0000313" key="1">
    <source>
        <dbReference type="EMBL" id="KAF0917418.1"/>
    </source>
</evidence>
<gene>
    <name evidence="1" type="ORF">E2562_017865</name>
</gene>
<dbReference type="Proteomes" id="UP000479710">
    <property type="component" value="Unassembled WGS sequence"/>
</dbReference>
<proteinExistence type="predicted"/>
<dbReference type="AlphaFoldDB" id="A0A6G1DXU0"/>
<keyword evidence="2" id="KW-1185">Reference proteome</keyword>
<accession>A0A6G1DXU0</accession>
<organism evidence="1 2">
    <name type="scientific">Oryza meyeriana var. granulata</name>
    <dbReference type="NCBI Taxonomy" id="110450"/>
    <lineage>
        <taxon>Eukaryota</taxon>
        <taxon>Viridiplantae</taxon>
        <taxon>Streptophyta</taxon>
        <taxon>Embryophyta</taxon>
        <taxon>Tracheophyta</taxon>
        <taxon>Spermatophyta</taxon>
        <taxon>Magnoliopsida</taxon>
        <taxon>Liliopsida</taxon>
        <taxon>Poales</taxon>
        <taxon>Poaceae</taxon>
        <taxon>BOP clade</taxon>
        <taxon>Oryzoideae</taxon>
        <taxon>Oryzeae</taxon>
        <taxon>Oryzinae</taxon>
        <taxon>Oryza</taxon>
        <taxon>Oryza meyeriana</taxon>
    </lineage>
</organism>
<sequence>MTIHRLPCCGWHWCSRFRGKVLTKAILPAGATSAATYVSSARVAPLGVWAVAGPPSGRRERGGARWPLRWLATLAGRGSEVTRTGLALSVDSMPWGAKGRRCHGARPPCHRPLNPSAAAFLASHRRGSGSWSGLEVDLGATAAMGLGGEELTSRRLRCRKLIRAQHPHPHPYLPHPPPRRPPLHHLCAGCQLWPTVVEARAVSTIAPSMSRSRPRCDRSTDPITANLARAVVGIKMAAGRVRDGYLRVLDPIGAGEGLFSPTGLRVRGPELW</sequence>
<comment type="caution">
    <text evidence="1">The sequence shown here is derived from an EMBL/GenBank/DDBJ whole genome shotgun (WGS) entry which is preliminary data.</text>
</comment>